<evidence type="ECO:0000256" key="2">
    <source>
        <dbReference type="SAM" id="MobiDB-lite"/>
    </source>
</evidence>
<dbReference type="AlphaFoldDB" id="A0A8S0SUS7"/>
<dbReference type="OrthoDB" id="620544at2759"/>
<evidence type="ECO:0000256" key="1">
    <source>
        <dbReference type="SAM" id="Coils"/>
    </source>
</evidence>
<dbReference type="CDD" id="cd14279">
    <property type="entry name" value="CUE"/>
    <property type="match status" value="1"/>
</dbReference>
<feature type="compositionally biased region" description="Basic and acidic residues" evidence="2">
    <location>
        <begin position="613"/>
        <end position="623"/>
    </location>
</feature>
<feature type="coiled-coil region" evidence="1">
    <location>
        <begin position="462"/>
        <end position="496"/>
    </location>
</feature>
<feature type="compositionally biased region" description="Polar residues" evidence="2">
    <location>
        <begin position="166"/>
        <end position="182"/>
    </location>
</feature>
<feature type="domain" description="CUE" evidence="3">
    <location>
        <begin position="2"/>
        <end position="45"/>
    </location>
</feature>
<evidence type="ECO:0000259" key="3">
    <source>
        <dbReference type="PROSITE" id="PS51140"/>
    </source>
</evidence>
<organism evidence="4 5">
    <name type="scientific">Olea europaea subsp. europaea</name>
    <dbReference type="NCBI Taxonomy" id="158383"/>
    <lineage>
        <taxon>Eukaryota</taxon>
        <taxon>Viridiplantae</taxon>
        <taxon>Streptophyta</taxon>
        <taxon>Embryophyta</taxon>
        <taxon>Tracheophyta</taxon>
        <taxon>Spermatophyta</taxon>
        <taxon>Magnoliopsida</taxon>
        <taxon>eudicotyledons</taxon>
        <taxon>Gunneridae</taxon>
        <taxon>Pentapetalae</taxon>
        <taxon>asterids</taxon>
        <taxon>lamiids</taxon>
        <taxon>Lamiales</taxon>
        <taxon>Oleaceae</taxon>
        <taxon>Oleeae</taxon>
        <taxon>Olea</taxon>
    </lineage>
</organism>
<dbReference type="Gramene" id="OE9A112076T2">
    <property type="protein sequence ID" value="OE9A112076C2"/>
    <property type="gene ID" value="OE9A112076"/>
</dbReference>
<keyword evidence="5" id="KW-1185">Reference proteome</keyword>
<comment type="caution">
    <text evidence="4">The sequence shown here is derived from an EMBL/GenBank/DDBJ whole genome shotgun (WGS) entry which is preliminary data.</text>
</comment>
<proteinExistence type="predicted"/>
<protein>
    <submittedName>
        <fullName evidence="4">Rab11 family-interacting 3</fullName>
    </submittedName>
</protein>
<dbReference type="SUPFAM" id="SSF46934">
    <property type="entry name" value="UBA-like"/>
    <property type="match status" value="1"/>
</dbReference>
<evidence type="ECO:0000313" key="4">
    <source>
        <dbReference type="EMBL" id="CAA2995939.1"/>
    </source>
</evidence>
<dbReference type="Proteomes" id="UP000594638">
    <property type="component" value="Unassembled WGS sequence"/>
</dbReference>
<dbReference type="PROSITE" id="PS51140">
    <property type="entry name" value="CUE"/>
    <property type="match status" value="1"/>
</dbReference>
<accession>A0A8S0SUS7</accession>
<name>A0A8S0SUS7_OLEEU</name>
<feature type="region of interest" description="Disordered" evidence="2">
    <location>
        <begin position="166"/>
        <end position="188"/>
    </location>
</feature>
<dbReference type="GO" id="GO:0043130">
    <property type="term" value="F:ubiquitin binding"/>
    <property type="evidence" value="ECO:0007669"/>
    <property type="project" value="InterPro"/>
</dbReference>
<dbReference type="PANTHER" id="PTHR48459:SF1">
    <property type="entry name" value="CUE DOMAIN-CONTAINING PROTEIN"/>
    <property type="match status" value="1"/>
</dbReference>
<feature type="region of interest" description="Disordered" evidence="2">
    <location>
        <begin position="578"/>
        <end position="634"/>
    </location>
</feature>
<sequence>MGFKEVYKALLEIFPQVDSRVLRAVAIEHSNDADTAIDAVLVEIIPFFTEKSRQKCQSVGCMYVGESSKALMDDIPSGIGGLQQSFHGANDGHNEPFYDMHTGNQARDDWIPGLKLSEKCQRSSAKISTDMFCHIEPVTVIDRSGVNSNHLRTSADLEREGMISAGNRSESQIKPVSNQSPCHTPRTLEHMNVGVNPNMNLVPGLKEFDGLLGIDSNVPIHKENLQQKSCADGKSFEVDSHVEHPSFQDPTLSPTGSSVQLVEVPDVQEGNLEKLDECLSADATSKMEANYEMVGIEDKSTLNDSFYGSGQICVINLIEDIIADARNNKKTLFSAMESVIIMMKEVELKEKTAELAKMEAAEGGADILDRVEELGQMVKLAKEANEMVLLLLLLVLFLAYIDLKTCMFFDKKYGVLVFCLQQAGEIYGEKAVLCTELKELQSHVLSLSDERNESVATLHEMNQTLKMRLAAAENMIKFAEQEKVEKENSAHKALANQELVMEKVMQESKKSKQQAEENAKLREFLVDRGRVVDILQGEIAVIRQDVSLLKEKFDECVPFSKSLSSSQTSFILASSSSSSKTLFPHQVEPVPDQIDSLENPKKRDPEPCLDEQMSGKESVRDDTEERVDEEWEIF</sequence>
<dbReference type="PANTHER" id="PTHR48459">
    <property type="entry name" value="CUE DOMAIN-CONTAINING PROTEIN"/>
    <property type="match status" value="1"/>
</dbReference>
<gene>
    <name evidence="4" type="ORF">OLEA9_A112076</name>
</gene>
<dbReference type="InterPro" id="IPR003892">
    <property type="entry name" value="CUE"/>
</dbReference>
<dbReference type="InterPro" id="IPR009060">
    <property type="entry name" value="UBA-like_sf"/>
</dbReference>
<dbReference type="EMBL" id="CACTIH010005513">
    <property type="protein sequence ID" value="CAA2995939.1"/>
    <property type="molecule type" value="Genomic_DNA"/>
</dbReference>
<evidence type="ECO:0000313" key="5">
    <source>
        <dbReference type="Proteomes" id="UP000594638"/>
    </source>
</evidence>
<keyword evidence="1" id="KW-0175">Coiled coil</keyword>
<reference evidence="4 5" key="1">
    <citation type="submission" date="2019-12" db="EMBL/GenBank/DDBJ databases">
        <authorList>
            <person name="Alioto T."/>
            <person name="Alioto T."/>
            <person name="Gomez Garrido J."/>
        </authorList>
    </citation>
    <scope>NUCLEOTIDE SEQUENCE [LARGE SCALE GENOMIC DNA]</scope>
</reference>
<feature type="compositionally biased region" description="Acidic residues" evidence="2">
    <location>
        <begin position="624"/>
        <end position="634"/>
    </location>
</feature>